<evidence type="ECO:0000313" key="4">
    <source>
        <dbReference type="EMBL" id="KAG7454652.1"/>
    </source>
</evidence>
<dbReference type="Proteomes" id="UP001046870">
    <property type="component" value="Chromosome 25"/>
</dbReference>
<evidence type="ECO:0000313" key="5">
    <source>
        <dbReference type="Proteomes" id="UP001046870"/>
    </source>
</evidence>
<feature type="chain" id="PRO_5039623620" evidence="3">
    <location>
        <begin position="24"/>
        <end position="216"/>
    </location>
</feature>
<sequence length="216" mass="24792">MFKSAVDTWLLAILLANVEWAEGEETATKTSAPCVDREQWTNLVINLGEGIETSHDQNILVRPSVFAKIKEEPTYGCVLQKIFEFYDRVLQRSGENYTDVRHFARRLRKCLLPVPCPKVCRRLYKKAKSTSMNETSESESLEPKKVAVLQIQKLQQALEQLDDVKTREKAIVELTALDFYLPKSQEEDSTGTKCPKKQNRKSKPKKQASLKRQRCS</sequence>
<proteinExistence type="predicted"/>
<feature type="signal peptide" evidence="3">
    <location>
        <begin position="1"/>
        <end position="23"/>
    </location>
</feature>
<keyword evidence="1" id="KW-0175">Coiled coil</keyword>
<feature type="region of interest" description="Disordered" evidence="2">
    <location>
        <begin position="184"/>
        <end position="216"/>
    </location>
</feature>
<protein>
    <submittedName>
        <fullName evidence="4">Uncharacterized protein</fullName>
    </submittedName>
</protein>
<feature type="compositionally biased region" description="Basic residues" evidence="2">
    <location>
        <begin position="194"/>
        <end position="216"/>
    </location>
</feature>
<dbReference type="AlphaFoldDB" id="A0A9D3P930"/>
<reference evidence="4" key="1">
    <citation type="submission" date="2021-01" db="EMBL/GenBank/DDBJ databases">
        <authorList>
            <person name="Zahm M."/>
            <person name="Roques C."/>
            <person name="Cabau C."/>
            <person name="Klopp C."/>
            <person name="Donnadieu C."/>
            <person name="Jouanno E."/>
            <person name="Lampietro C."/>
            <person name="Louis A."/>
            <person name="Herpin A."/>
            <person name="Echchiki A."/>
            <person name="Berthelot C."/>
            <person name="Parey E."/>
            <person name="Roest-Crollius H."/>
            <person name="Braasch I."/>
            <person name="Postlethwait J."/>
            <person name="Bobe J."/>
            <person name="Montfort J."/>
            <person name="Bouchez O."/>
            <person name="Begum T."/>
            <person name="Mejri S."/>
            <person name="Adams A."/>
            <person name="Chen W.-J."/>
            <person name="Guiguen Y."/>
        </authorList>
    </citation>
    <scope>NUCLEOTIDE SEQUENCE</scope>
    <source>
        <strain evidence="4">YG-15Mar2019-1</strain>
        <tissue evidence="4">Brain</tissue>
    </source>
</reference>
<keyword evidence="3" id="KW-0732">Signal</keyword>
<evidence type="ECO:0000256" key="3">
    <source>
        <dbReference type="SAM" id="SignalP"/>
    </source>
</evidence>
<feature type="coiled-coil region" evidence="1">
    <location>
        <begin position="144"/>
        <end position="171"/>
    </location>
</feature>
<dbReference type="EMBL" id="JAFDVH010000025">
    <property type="protein sequence ID" value="KAG7454652.1"/>
    <property type="molecule type" value="Genomic_DNA"/>
</dbReference>
<evidence type="ECO:0000256" key="1">
    <source>
        <dbReference type="SAM" id="Coils"/>
    </source>
</evidence>
<evidence type="ECO:0000256" key="2">
    <source>
        <dbReference type="SAM" id="MobiDB-lite"/>
    </source>
</evidence>
<organism evidence="4 5">
    <name type="scientific">Megalops atlanticus</name>
    <name type="common">Tarpon</name>
    <name type="synonym">Clupea gigantea</name>
    <dbReference type="NCBI Taxonomy" id="7932"/>
    <lineage>
        <taxon>Eukaryota</taxon>
        <taxon>Metazoa</taxon>
        <taxon>Chordata</taxon>
        <taxon>Craniata</taxon>
        <taxon>Vertebrata</taxon>
        <taxon>Euteleostomi</taxon>
        <taxon>Actinopterygii</taxon>
        <taxon>Neopterygii</taxon>
        <taxon>Teleostei</taxon>
        <taxon>Elopiformes</taxon>
        <taxon>Megalopidae</taxon>
        <taxon>Megalops</taxon>
    </lineage>
</organism>
<name>A0A9D3P930_MEGAT</name>
<gene>
    <name evidence="4" type="ORF">MATL_G00262120</name>
</gene>
<keyword evidence="5" id="KW-1185">Reference proteome</keyword>
<accession>A0A9D3P930</accession>
<comment type="caution">
    <text evidence="4">The sequence shown here is derived from an EMBL/GenBank/DDBJ whole genome shotgun (WGS) entry which is preliminary data.</text>
</comment>
<dbReference type="OrthoDB" id="8846145at2759"/>